<dbReference type="Pfam" id="PF01221">
    <property type="entry name" value="Dynein_light"/>
    <property type="match status" value="1"/>
</dbReference>
<name>A0ABR4QEJ7_9CEST</name>
<evidence type="ECO:0000313" key="2">
    <source>
        <dbReference type="Proteomes" id="UP001651158"/>
    </source>
</evidence>
<keyword evidence="2" id="KW-1185">Reference proteome</keyword>
<evidence type="ECO:0008006" key="3">
    <source>
        <dbReference type="Google" id="ProtNLM"/>
    </source>
</evidence>
<gene>
    <name evidence="1" type="ORF">TcWFU_008344</name>
</gene>
<dbReference type="SMART" id="SM01375">
    <property type="entry name" value="Dynein_light"/>
    <property type="match status" value="1"/>
</dbReference>
<proteinExistence type="predicted"/>
<reference evidence="1 2" key="1">
    <citation type="journal article" date="2022" name="Front. Cell. Infect. Microbiol.">
        <title>The Genomes of Two Strains of Taenia crassiceps the Animal Model for the Study of Human Cysticercosis.</title>
        <authorList>
            <person name="Bobes R.J."/>
            <person name="Estrada K."/>
            <person name="Rios-Valencia D.G."/>
            <person name="Calderon-Gallegos A."/>
            <person name="de la Torre P."/>
            <person name="Carrero J.C."/>
            <person name="Sanchez-Flores A."/>
            <person name="Laclette J.P."/>
        </authorList>
    </citation>
    <scope>NUCLEOTIDE SEQUENCE [LARGE SCALE GENOMIC DNA]</scope>
    <source>
        <strain evidence="1">WFUcys</strain>
    </source>
</reference>
<dbReference type="CDD" id="cd21454">
    <property type="entry name" value="DLC-like_TAL"/>
    <property type="match status" value="1"/>
</dbReference>
<dbReference type="Gene3D" id="3.30.740.10">
    <property type="entry name" value="Protein Inhibitor Of Neuronal Nitric Oxide Synthase"/>
    <property type="match status" value="1"/>
</dbReference>
<sequence>MTHKSQHDRTDGTHIGTRLRPLVESIGGAINSLHAHNRCDLLSLVLPLSHTTTAMSRNEVEVLKADMPTEMKNFIVDQVDDTLREYNADSSRPIKLESLVTQLGRALKQRYEGVWQVVILTGSYSAFSAYTPERLFHFKFGRFVVLVWQSSTY</sequence>
<protein>
    <recommendedName>
        <fullName evidence="3">Tegumental protein</fullName>
    </recommendedName>
</protein>
<dbReference type="InterPro" id="IPR037177">
    <property type="entry name" value="DLC_sf"/>
</dbReference>
<evidence type="ECO:0000313" key="1">
    <source>
        <dbReference type="EMBL" id="KAL5108080.1"/>
    </source>
</evidence>
<accession>A0ABR4QEJ7</accession>
<dbReference type="SUPFAM" id="SSF54648">
    <property type="entry name" value="DLC"/>
    <property type="match status" value="1"/>
</dbReference>
<organism evidence="1 2">
    <name type="scientific">Taenia crassiceps</name>
    <dbReference type="NCBI Taxonomy" id="6207"/>
    <lineage>
        <taxon>Eukaryota</taxon>
        <taxon>Metazoa</taxon>
        <taxon>Spiralia</taxon>
        <taxon>Lophotrochozoa</taxon>
        <taxon>Platyhelminthes</taxon>
        <taxon>Cestoda</taxon>
        <taxon>Eucestoda</taxon>
        <taxon>Cyclophyllidea</taxon>
        <taxon>Taeniidae</taxon>
        <taxon>Taenia</taxon>
    </lineage>
</organism>
<dbReference type="InterPro" id="IPR001372">
    <property type="entry name" value="Dynein_light_chain_typ-1/2"/>
</dbReference>
<comment type="caution">
    <text evidence="1">The sequence shown here is derived from an EMBL/GenBank/DDBJ whole genome shotgun (WGS) entry which is preliminary data.</text>
</comment>
<dbReference type="Proteomes" id="UP001651158">
    <property type="component" value="Unassembled WGS sequence"/>
</dbReference>
<dbReference type="EMBL" id="JAKROA010000004">
    <property type="protein sequence ID" value="KAL5108080.1"/>
    <property type="molecule type" value="Genomic_DNA"/>
</dbReference>